<feature type="transmembrane region" description="Helical" evidence="13">
    <location>
        <begin position="446"/>
        <end position="470"/>
    </location>
</feature>
<evidence type="ECO:0000256" key="8">
    <source>
        <dbReference type="ARBA" id="ARBA00023170"/>
    </source>
</evidence>
<dbReference type="FunFam" id="3.90.190.10:FF:000017">
    <property type="entry name" value="receptor-type tyrosine-protein phosphatase-like N isoform X2"/>
    <property type="match status" value="1"/>
</dbReference>
<feature type="compositionally biased region" description="Low complexity" evidence="12">
    <location>
        <begin position="541"/>
        <end position="555"/>
    </location>
</feature>
<dbReference type="PROSITE" id="PS50056">
    <property type="entry name" value="TYR_PHOSPHATASE_2"/>
    <property type="match status" value="1"/>
</dbReference>
<dbReference type="InterPro" id="IPR033522">
    <property type="entry name" value="IA-2/IA-2_beta"/>
</dbReference>
<feature type="domain" description="Tyrosine specific protein phosphatases" evidence="16">
    <location>
        <begin position="761"/>
        <end position="833"/>
    </location>
</feature>
<evidence type="ECO:0000256" key="14">
    <source>
        <dbReference type="SAM" id="SignalP"/>
    </source>
</evidence>
<dbReference type="OrthoDB" id="9880441at2759"/>
<dbReference type="GO" id="GO:0051046">
    <property type="term" value="P:regulation of secretion"/>
    <property type="evidence" value="ECO:0007669"/>
    <property type="project" value="TreeGrafter"/>
</dbReference>
<feature type="signal peptide" evidence="14">
    <location>
        <begin position="1"/>
        <end position="36"/>
    </location>
</feature>
<evidence type="ECO:0000256" key="12">
    <source>
        <dbReference type="SAM" id="MobiDB-lite"/>
    </source>
</evidence>
<proteinExistence type="predicted"/>
<dbReference type="InterPro" id="IPR016130">
    <property type="entry name" value="Tyr_Pase_AS"/>
</dbReference>
<keyword evidence="7 13" id="KW-0472">Membrane</keyword>
<comment type="caution">
    <text evidence="17">The sequence shown here is derived from an EMBL/GenBank/DDBJ whole genome shotgun (WGS) entry which is preliminary data.</text>
</comment>
<dbReference type="SUPFAM" id="SSF52799">
    <property type="entry name" value="(Phosphotyrosine protein) phosphatases II"/>
    <property type="match status" value="1"/>
</dbReference>
<keyword evidence="10" id="KW-0968">Cytoplasmic vesicle</keyword>
<evidence type="ECO:0000313" key="18">
    <source>
        <dbReference type="Proteomes" id="UP000663852"/>
    </source>
</evidence>
<keyword evidence="9" id="KW-0325">Glycoprotein</keyword>
<dbReference type="GO" id="GO:0030658">
    <property type="term" value="C:transport vesicle membrane"/>
    <property type="evidence" value="ECO:0007669"/>
    <property type="project" value="UniProtKB-SubCell"/>
</dbReference>
<dbReference type="InterPro" id="IPR003595">
    <property type="entry name" value="Tyr_Pase_cat"/>
</dbReference>
<feature type="domain" description="Tyrosine-protein phosphatase" evidence="15">
    <location>
        <begin position="584"/>
        <end position="842"/>
    </location>
</feature>
<dbReference type="InterPro" id="IPR021613">
    <property type="entry name" value="Receptor_IA-2_dom"/>
</dbReference>
<evidence type="ECO:0000256" key="4">
    <source>
        <dbReference type="ARBA" id="ARBA00022729"/>
    </source>
</evidence>
<evidence type="ECO:0000256" key="6">
    <source>
        <dbReference type="ARBA" id="ARBA00023018"/>
    </source>
</evidence>
<protein>
    <recommendedName>
        <fullName evidence="19">Receptor-type tyrosine-protein phosphatase N2</fullName>
    </recommendedName>
</protein>
<dbReference type="GO" id="GO:0045202">
    <property type="term" value="C:synapse"/>
    <property type="evidence" value="ECO:0007669"/>
    <property type="project" value="UniProtKB-SubCell"/>
</dbReference>
<dbReference type="InterPro" id="IPR038112">
    <property type="entry name" value="Receptor_IA-2_ectodomain_sf"/>
</dbReference>
<keyword evidence="6" id="KW-0770">Synapse</keyword>
<dbReference type="SMART" id="SM00404">
    <property type="entry name" value="PTPc_motif"/>
    <property type="match status" value="1"/>
</dbReference>
<gene>
    <name evidence="17" type="ORF">EDS130_LOCUS11066</name>
</gene>
<evidence type="ECO:0000256" key="3">
    <source>
        <dbReference type="ARBA" id="ARBA00022692"/>
    </source>
</evidence>
<evidence type="ECO:0000256" key="1">
    <source>
        <dbReference type="ARBA" id="ARBA00004212"/>
    </source>
</evidence>
<dbReference type="Gene3D" id="3.30.70.2470">
    <property type="entry name" value="Protein-tyrosine phosphatase receptor IA-2 ectodomain"/>
    <property type="match status" value="1"/>
</dbReference>
<evidence type="ECO:0008006" key="19">
    <source>
        <dbReference type="Google" id="ProtNLM"/>
    </source>
</evidence>
<evidence type="ECO:0000256" key="10">
    <source>
        <dbReference type="ARBA" id="ARBA00023329"/>
    </source>
</evidence>
<sequence length="852" mass="96021">MTQSSFPFLFSSSFSCHRLVTLITILLLNPLPIIHGAPTKKSDNELTPNVQRHKRDVFTSDDDDGFNTLQANEYPLISETKIIFEGLIGCKYDSNLCNNNEACFDDGLFGQCWDGEGSVRSAFALKSNVDELADDKLIALETDTHQINQNRLDMSYDDCLNKDEQLDELAAVQEDDMQRRQLELFDENSNVLYKDPYSPVMKSDDIIIELQNNDGIPVYIEPDEVDIEQSRIPSVVIALAEAEAAQKELEQLNQIALAYAIDHMNDNDAVVPVEEESSMNEPTKVSVHTNEVHPGLIETLQTNNNKQVMPAFVEQTMGEHNEAVDDKILNNTDANRYFKVETAQGYISINRDFKDQTEGGRLLSYIAQMNSWPAAIFTKLNADRRILTFHVANNPYRINASNVASAALLNGKNIENQLGIHIVDSGIGNPRQGSQLSIDQPNSSRLTIITLVTCALVLFTMAAFVLLYFVKRNDRIRNKLAEITHIKGLSTNYYQDLCRQRMQVQPTSSKSPEIHKVHQSSPSSAAPTTVTAGSHVKHNSEGSSTRSSTSSWSEEPVAPVNMDIMTGHLILSYMEDHLRNRHRLEAEWQALCTDEANEEKASCSIALSEANANKNRYIDCIPYDHTRVQLTNNGNDDYINASIITDSDPKCKYIATQGPMPNTTNAFWQMVWEQGSCVIVALTRPIENGITMCHHYWPVEGSARFNDFEVNLVSEHIWSDDYLVRSFYLKNVQTMETRTVTQFHFLTWGELNNPPSAKALLDFRRKVNKCFRGRSSPIIVHCNDGVGRTGTFILLDMVLNRICKGAREINIAATLEHIRDQRAKMVKTKDQFEFVFVAVAEEVTYLLKALPQ</sequence>
<dbReference type="InterPro" id="IPR029021">
    <property type="entry name" value="Prot-tyrosine_phosphatase-like"/>
</dbReference>
<dbReference type="Pfam" id="PF11548">
    <property type="entry name" value="Receptor_IA-2"/>
    <property type="match status" value="1"/>
</dbReference>
<dbReference type="GO" id="GO:0030141">
    <property type="term" value="C:secretory granule"/>
    <property type="evidence" value="ECO:0007669"/>
    <property type="project" value="InterPro"/>
</dbReference>
<evidence type="ECO:0000313" key="17">
    <source>
        <dbReference type="EMBL" id="CAF0926624.1"/>
    </source>
</evidence>
<reference evidence="17" key="1">
    <citation type="submission" date="2021-02" db="EMBL/GenBank/DDBJ databases">
        <authorList>
            <person name="Nowell W R."/>
        </authorList>
    </citation>
    <scope>NUCLEOTIDE SEQUENCE</scope>
</reference>
<dbReference type="PROSITE" id="PS50055">
    <property type="entry name" value="TYR_PHOSPHATASE_PTP"/>
    <property type="match status" value="1"/>
</dbReference>
<evidence type="ECO:0000259" key="16">
    <source>
        <dbReference type="PROSITE" id="PS50056"/>
    </source>
</evidence>
<evidence type="ECO:0000256" key="2">
    <source>
        <dbReference type="ARBA" id="ARBA00022553"/>
    </source>
</evidence>
<dbReference type="Pfam" id="PF00102">
    <property type="entry name" value="Y_phosphatase"/>
    <property type="match status" value="1"/>
</dbReference>
<dbReference type="PANTHER" id="PTHR46106:SF4">
    <property type="entry name" value="IA-2 PROTEIN TYROSINE PHOSPHATASE, ISOFORM C"/>
    <property type="match status" value="1"/>
</dbReference>
<keyword evidence="2" id="KW-0597">Phosphoprotein</keyword>
<dbReference type="InterPro" id="IPR000242">
    <property type="entry name" value="PTP_cat"/>
</dbReference>
<dbReference type="EMBL" id="CAJNOJ010000039">
    <property type="protein sequence ID" value="CAF0926624.1"/>
    <property type="molecule type" value="Genomic_DNA"/>
</dbReference>
<feature type="compositionally biased region" description="Low complexity" evidence="12">
    <location>
        <begin position="520"/>
        <end position="534"/>
    </location>
</feature>
<evidence type="ECO:0000256" key="11">
    <source>
        <dbReference type="ARBA" id="ARBA00034103"/>
    </source>
</evidence>
<dbReference type="GO" id="GO:0004725">
    <property type="term" value="F:protein tyrosine phosphatase activity"/>
    <property type="evidence" value="ECO:0007669"/>
    <property type="project" value="InterPro"/>
</dbReference>
<dbReference type="InterPro" id="IPR000387">
    <property type="entry name" value="Tyr_Pase_dom"/>
</dbReference>
<keyword evidence="8" id="KW-0675">Receptor</keyword>
<evidence type="ECO:0000256" key="7">
    <source>
        <dbReference type="ARBA" id="ARBA00023136"/>
    </source>
</evidence>
<evidence type="ECO:0000256" key="9">
    <source>
        <dbReference type="ARBA" id="ARBA00023180"/>
    </source>
</evidence>
<dbReference type="AlphaFoldDB" id="A0A814BE17"/>
<dbReference type="SMART" id="SM00194">
    <property type="entry name" value="PTPc"/>
    <property type="match status" value="1"/>
</dbReference>
<keyword evidence="4 14" id="KW-0732">Signal</keyword>
<comment type="subcellular location">
    <subcellularLocation>
        <location evidence="1">Cytoplasmic vesicle</location>
        <location evidence="1">Secretory vesicle membrane</location>
        <topology evidence="1">Single-pass type I membrane protein</topology>
    </subcellularLocation>
    <subcellularLocation>
        <location evidence="11">Synapse</location>
    </subcellularLocation>
</comment>
<keyword evidence="3 13" id="KW-0812">Transmembrane</keyword>
<evidence type="ECO:0000256" key="13">
    <source>
        <dbReference type="SAM" id="Phobius"/>
    </source>
</evidence>
<name>A0A814BE17_ADIRI</name>
<dbReference type="PROSITE" id="PS00383">
    <property type="entry name" value="TYR_PHOSPHATASE_1"/>
    <property type="match status" value="1"/>
</dbReference>
<evidence type="ECO:0000256" key="5">
    <source>
        <dbReference type="ARBA" id="ARBA00022989"/>
    </source>
</evidence>
<dbReference type="Proteomes" id="UP000663852">
    <property type="component" value="Unassembled WGS sequence"/>
</dbReference>
<dbReference type="Gene3D" id="3.90.190.10">
    <property type="entry name" value="Protein tyrosine phosphatase superfamily"/>
    <property type="match status" value="1"/>
</dbReference>
<dbReference type="PRINTS" id="PR00700">
    <property type="entry name" value="PRTYPHPHTASE"/>
</dbReference>
<organism evidence="17 18">
    <name type="scientific">Adineta ricciae</name>
    <name type="common">Rotifer</name>
    <dbReference type="NCBI Taxonomy" id="249248"/>
    <lineage>
        <taxon>Eukaryota</taxon>
        <taxon>Metazoa</taxon>
        <taxon>Spiralia</taxon>
        <taxon>Gnathifera</taxon>
        <taxon>Rotifera</taxon>
        <taxon>Eurotatoria</taxon>
        <taxon>Bdelloidea</taxon>
        <taxon>Adinetida</taxon>
        <taxon>Adinetidae</taxon>
        <taxon>Adineta</taxon>
    </lineage>
</organism>
<keyword evidence="5 13" id="KW-1133">Transmembrane helix</keyword>
<feature type="chain" id="PRO_5032610180" description="Receptor-type tyrosine-protein phosphatase N2" evidence="14">
    <location>
        <begin position="37"/>
        <end position="852"/>
    </location>
</feature>
<dbReference type="PANTHER" id="PTHR46106">
    <property type="entry name" value="IA-2 PROTEIN TYROSINE PHOSPHATASE, ISOFORM C"/>
    <property type="match status" value="1"/>
</dbReference>
<evidence type="ECO:0000259" key="15">
    <source>
        <dbReference type="PROSITE" id="PS50055"/>
    </source>
</evidence>
<accession>A0A814BE17</accession>
<feature type="region of interest" description="Disordered" evidence="12">
    <location>
        <begin position="504"/>
        <end position="556"/>
    </location>
</feature>